<name>A0ABY7UB35_9CORY</name>
<gene>
    <name evidence="1" type="ORF">CMASS_09140</name>
</gene>
<dbReference type="Proteomes" id="UP001220064">
    <property type="component" value="Chromosome"/>
</dbReference>
<reference evidence="1 2" key="1">
    <citation type="submission" date="2020-10" db="EMBL/GenBank/DDBJ databases">
        <title>Complete genome sequence of Corynebacterium massiliense DSM 45435, type strain of Corynebacterium massiliense.</title>
        <authorList>
            <person name="Busche T."/>
            <person name="Kalinowski J."/>
            <person name="Ruckert C."/>
        </authorList>
    </citation>
    <scope>NUCLEOTIDE SEQUENCE [LARGE SCALE GENOMIC DNA]</scope>
    <source>
        <strain evidence="1 2">DSM 45435</strain>
    </source>
</reference>
<evidence type="ECO:0000313" key="1">
    <source>
        <dbReference type="EMBL" id="WCZ33240.1"/>
    </source>
</evidence>
<organism evidence="1 2">
    <name type="scientific">Corynebacterium massiliense DSM 45435</name>
    <dbReference type="NCBI Taxonomy" id="1121364"/>
    <lineage>
        <taxon>Bacteria</taxon>
        <taxon>Bacillati</taxon>
        <taxon>Actinomycetota</taxon>
        <taxon>Actinomycetes</taxon>
        <taxon>Mycobacteriales</taxon>
        <taxon>Corynebacteriaceae</taxon>
        <taxon>Corynebacterium</taxon>
    </lineage>
</organism>
<protein>
    <submittedName>
        <fullName evidence="1">Uncharacterized protein</fullName>
    </submittedName>
</protein>
<keyword evidence="2" id="KW-1185">Reference proteome</keyword>
<sequence>MDIPWLMEIVSNYPLTTAPIEVVGSLQLDDPIGRTLNVYPDVQHIVDYFF</sequence>
<proteinExistence type="predicted"/>
<accession>A0ABY7UB35</accession>
<dbReference type="EMBL" id="CP063189">
    <property type="protein sequence ID" value="WCZ33240.1"/>
    <property type="molecule type" value="Genomic_DNA"/>
</dbReference>
<evidence type="ECO:0000313" key="2">
    <source>
        <dbReference type="Proteomes" id="UP001220064"/>
    </source>
</evidence>